<dbReference type="PANTHER" id="PTHR13097">
    <property type="entry name" value="TRANSCRIPTION INITIATION FACTOR IIE, ALPHA SUBUNIT"/>
    <property type="match status" value="1"/>
</dbReference>
<feature type="compositionally biased region" description="Polar residues" evidence="4">
    <location>
        <begin position="406"/>
        <end position="416"/>
    </location>
</feature>
<dbReference type="FunFam" id="3.30.40.10:FF:000269">
    <property type="entry name" value="Transcription initiation factor IIE subunit alpha"/>
    <property type="match status" value="1"/>
</dbReference>
<feature type="compositionally biased region" description="Acidic residues" evidence="4">
    <location>
        <begin position="428"/>
        <end position="442"/>
    </location>
</feature>
<organism evidence="7 8">
    <name type="scientific">Sporisorium scitamineum</name>
    <dbReference type="NCBI Taxonomy" id="49012"/>
    <lineage>
        <taxon>Eukaryota</taxon>
        <taxon>Fungi</taxon>
        <taxon>Dikarya</taxon>
        <taxon>Basidiomycota</taxon>
        <taxon>Ustilaginomycotina</taxon>
        <taxon>Ustilaginomycetes</taxon>
        <taxon>Ustilaginales</taxon>
        <taxon>Ustilaginaceae</taxon>
        <taxon>Sporisorium</taxon>
    </lineage>
</organism>
<feature type="region of interest" description="Disordered" evidence="4">
    <location>
        <begin position="274"/>
        <end position="293"/>
    </location>
</feature>
<keyword evidence="2" id="KW-0805">Transcription regulation</keyword>
<keyword evidence="8" id="KW-1185">Reference proteome</keyword>
<dbReference type="GO" id="GO:0003743">
    <property type="term" value="F:translation initiation factor activity"/>
    <property type="evidence" value="ECO:0007669"/>
    <property type="project" value="UniProtKB-KW"/>
</dbReference>
<evidence type="ECO:0000256" key="1">
    <source>
        <dbReference type="ARBA" id="ARBA00008947"/>
    </source>
</evidence>
<proteinExistence type="inferred from homology"/>
<keyword evidence="6" id="KW-0396">Initiation factor</keyword>
<keyword evidence="3" id="KW-0804">Transcription</keyword>
<dbReference type="EMBL" id="LK056684">
    <property type="protein sequence ID" value="CDU25209.1"/>
    <property type="molecule type" value="Genomic_DNA"/>
</dbReference>
<dbReference type="GO" id="GO:0005673">
    <property type="term" value="C:transcription factor TFIIE complex"/>
    <property type="evidence" value="ECO:0007669"/>
    <property type="project" value="TreeGrafter"/>
</dbReference>
<feature type="compositionally biased region" description="Acidic residues" evidence="4">
    <location>
        <begin position="364"/>
        <end position="373"/>
    </location>
</feature>
<dbReference type="SMART" id="SM00531">
    <property type="entry name" value="TFIIE"/>
    <property type="match status" value="1"/>
</dbReference>
<evidence type="ECO:0000313" key="7">
    <source>
        <dbReference type="EMBL" id="CDW96644.1"/>
    </source>
</evidence>
<evidence type="ECO:0000256" key="4">
    <source>
        <dbReference type="SAM" id="MobiDB-lite"/>
    </source>
</evidence>
<accession>A0A0F7S5S9</accession>
<dbReference type="GO" id="GO:0006367">
    <property type="term" value="P:transcription initiation at RNA polymerase II promoter"/>
    <property type="evidence" value="ECO:0007669"/>
    <property type="project" value="InterPro"/>
</dbReference>
<dbReference type="PANTHER" id="PTHR13097:SF7">
    <property type="entry name" value="GENERAL TRANSCRIPTION FACTOR IIE SUBUNIT 1"/>
    <property type="match status" value="1"/>
</dbReference>
<dbReference type="InterPro" id="IPR013083">
    <property type="entry name" value="Znf_RING/FYVE/PHD"/>
</dbReference>
<dbReference type="AlphaFoldDB" id="A0A0F7S5S9"/>
<evidence type="ECO:0000256" key="2">
    <source>
        <dbReference type="ARBA" id="ARBA00023015"/>
    </source>
</evidence>
<reference evidence="6" key="1">
    <citation type="submission" date="2014-06" db="EMBL/GenBank/DDBJ databases">
        <authorList>
            <person name="Ju J."/>
            <person name="Zhang J."/>
        </authorList>
    </citation>
    <scope>NUCLEOTIDE SEQUENCE</scope>
    <source>
        <strain evidence="6">SscI8</strain>
    </source>
</reference>
<comment type="similarity">
    <text evidence="1">Belongs to the TFIIE alpha subunit family.</text>
</comment>
<keyword evidence="6" id="KW-0648">Protein biosynthesis</keyword>
<feature type="compositionally biased region" description="Acidic residues" evidence="4">
    <location>
        <begin position="319"/>
        <end position="334"/>
    </location>
</feature>
<dbReference type="OrthoDB" id="361102at2759"/>
<dbReference type="SUPFAM" id="SSF57783">
    <property type="entry name" value="Zinc beta-ribbon"/>
    <property type="match status" value="1"/>
</dbReference>
<dbReference type="Gene3D" id="3.30.40.10">
    <property type="entry name" value="Zinc/RING finger domain, C3HC4 (zinc finger)"/>
    <property type="match status" value="1"/>
</dbReference>
<dbReference type="EMBL" id="CCFA01000700">
    <property type="protein sequence ID" value="CDW96644.1"/>
    <property type="molecule type" value="Genomic_DNA"/>
</dbReference>
<evidence type="ECO:0000256" key="3">
    <source>
        <dbReference type="ARBA" id="ARBA00023163"/>
    </source>
</evidence>
<name>A0A0F7S5S9_9BASI</name>
<dbReference type="InterPro" id="IPR017919">
    <property type="entry name" value="TFIIE/TFIIEa_HTH"/>
</dbReference>
<dbReference type="InterPro" id="IPR039997">
    <property type="entry name" value="TFE"/>
</dbReference>
<gene>
    <name evidence="7" type="primary">SSCI13530.1</name>
    <name evidence="6" type="ORF">SPSC_05043</name>
</gene>
<dbReference type="STRING" id="49012.A0A0F7S5S9"/>
<reference evidence="7" key="2">
    <citation type="submission" date="2014-06" db="EMBL/GenBank/DDBJ databases">
        <authorList>
            <person name="Berkman J.Paul."/>
        </authorList>
    </citation>
    <scope>NUCLEOTIDE SEQUENCE [LARGE SCALE GENOMIC DNA]</scope>
</reference>
<dbReference type="PROSITE" id="PS51344">
    <property type="entry name" value="HTH_TFE_IIE"/>
    <property type="match status" value="1"/>
</dbReference>
<evidence type="ECO:0000259" key="5">
    <source>
        <dbReference type="PROSITE" id="PS51344"/>
    </source>
</evidence>
<feature type="domain" description="HTH TFE/IIEalpha-type" evidence="5">
    <location>
        <begin position="27"/>
        <end position="119"/>
    </location>
</feature>
<evidence type="ECO:0000313" key="6">
    <source>
        <dbReference type="EMBL" id="CDU25209.1"/>
    </source>
</evidence>
<feature type="compositionally biased region" description="Low complexity" evidence="4">
    <location>
        <begin position="336"/>
        <end position="363"/>
    </location>
</feature>
<dbReference type="Proteomes" id="UP000242770">
    <property type="component" value="Unassembled WGS sequence"/>
</dbReference>
<dbReference type="InterPro" id="IPR024550">
    <property type="entry name" value="TFIIEa/SarR/Rpc3_HTH_dom"/>
</dbReference>
<feature type="region of interest" description="Disordered" evidence="4">
    <location>
        <begin position="300"/>
        <end position="442"/>
    </location>
</feature>
<protein>
    <submittedName>
        <fullName evidence="6">Related to TFA1-TFIIE subunit (Transcription initiation factor), 66 kD</fullName>
    </submittedName>
</protein>
<feature type="region of interest" description="Disordered" evidence="4">
    <location>
        <begin position="236"/>
        <end position="263"/>
    </location>
</feature>
<dbReference type="Pfam" id="PF02002">
    <property type="entry name" value="TFIIE_alpha"/>
    <property type="match status" value="1"/>
</dbReference>
<reference evidence="8" key="3">
    <citation type="submission" date="2014-06" db="EMBL/GenBank/DDBJ databases">
        <authorList>
            <person name="Berkman P.J."/>
        </authorList>
    </citation>
    <scope>NUCLEOTIDE SEQUENCE [LARGE SCALE GENOMIC DNA]</scope>
</reference>
<evidence type="ECO:0000313" key="8">
    <source>
        <dbReference type="Proteomes" id="UP000242770"/>
    </source>
</evidence>
<dbReference type="InterPro" id="IPR002853">
    <property type="entry name" value="TFIIE_asu"/>
</dbReference>
<sequence>MSSIIGLGRAGHDSDVKLASEEQLSTIRRMAQIVARIFYQDRHIVLMDQLVSITVLPADVLAHRLGIQVKELAALSSKLLEDKLICTFRRNEIRDAVTNRSVPRTYYYLDFKLFLDVTKWRMMSIRKKIDTRLRNELDNKGYVCPRCKKSYSTLEVAHLLDIFRNVFVCETPGCSTELVDNEEAEDVKRSKDSLMRFNEQLSTLLGGLRRTEGITLPPLDVGAWLTKHAASQPWFSTRSDDASSAPSASTVNGAPALQVDLASNDPAAEVARRMAKQKAEDEQRKQNALPAWHLASTVSGEQTALGRKQQHLQSSNGFDVDEGKDDGDGDDDDYYAQYASLQTAEAAAAASTSSSTKPSQALSVDEEEFDDFEPVTQPSTEASTQRKRSRSVSAASDANNKRVKPTESQENGAGSNAATAEDGARDGGDDDEDGMDDFEDVV</sequence>